<dbReference type="GO" id="GO:0071949">
    <property type="term" value="F:FAD binding"/>
    <property type="evidence" value="ECO:0007669"/>
    <property type="project" value="InterPro"/>
</dbReference>
<dbReference type="InterPro" id="IPR016169">
    <property type="entry name" value="FAD-bd_PCMH_sub2"/>
</dbReference>
<proteinExistence type="predicted"/>
<name>E6PLP1_9ZZZZ</name>
<dbReference type="SUPFAM" id="SSF55103">
    <property type="entry name" value="FAD-linked oxidases, C-terminal domain"/>
    <property type="match status" value="1"/>
</dbReference>
<reference evidence="5" key="1">
    <citation type="submission" date="2009-10" db="EMBL/GenBank/DDBJ databases">
        <title>Diversity of trophic interactions inside an arsenic-rich microbial ecosystem.</title>
        <authorList>
            <person name="Bertin P.N."/>
            <person name="Heinrich-Salmeron A."/>
            <person name="Pelletier E."/>
            <person name="Goulhen-Chollet F."/>
            <person name="Arsene-Ploetze F."/>
            <person name="Gallien S."/>
            <person name="Calteau A."/>
            <person name="Vallenet D."/>
            <person name="Casiot C."/>
            <person name="Chane-Woon-Ming B."/>
            <person name="Giloteaux L."/>
            <person name="Barakat M."/>
            <person name="Bonnefoy V."/>
            <person name="Bruneel O."/>
            <person name="Chandler M."/>
            <person name="Cleiss J."/>
            <person name="Duran R."/>
            <person name="Elbaz-Poulichet F."/>
            <person name="Fonknechten N."/>
            <person name="Lauga B."/>
            <person name="Mornico D."/>
            <person name="Ortet P."/>
            <person name="Schaeffer C."/>
            <person name="Siguier P."/>
            <person name="Alexander Thil Smith A."/>
            <person name="Van Dorsselaer A."/>
            <person name="Weissenbach J."/>
            <person name="Medigue C."/>
            <person name="Le Paslier D."/>
        </authorList>
    </citation>
    <scope>NUCLEOTIDE SEQUENCE</scope>
</reference>
<dbReference type="GO" id="GO:0003824">
    <property type="term" value="F:catalytic activity"/>
    <property type="evidence" value="ECO:0007669"/>
    <property type="project" value="InterPro"/>
</dbReference>
<evidence type="ECO:0000313" key="5">
    <source>
        <dbReference type="EMBL" id="CBH95842.1"/>
    </source>
</evidence>
<dbReference type="Pfam" id="PF01565">
    <property type="entry name" value="FAD_binding_4"/>
    <property type="match status" value="1"/>
</dbReference>
<feature type="region of interest" description="Disordered" evidence="3">
    <location>
        <begin position="1"/>
        <end position="66"/>
    </location>
</feature>
<accession>E6PLP1</accession>
<organism evidence="5">
    <name type="scientific">mine drainage metagenome</name>
    <dbReference type="NCBI Taxonomy" id="410659"/>
    <lineage>
        <taxon>unclassified sequences</taxon>
        <taxon>metagenomes</taxon>
        <taxon>ecological metagenomes</taxon>
    </lineage>
</organism>
<dbReference type="PANTHER" id="PTHR11748:SF103">
    <property type="entry name" value="GLYCOLATE OXIDASE SUBUNIT GLCE"/>
    <property type="match status" value="1"/>
</dbReference>
<dbReference type="InterPro" id="IPR036318">
    <property type="entry name" value="FAD-bd_PCMH-like_sf"/>
</dbReference>
<evidence type="ECO:0000256" key="1">
    <source>
        <dbReference type="ARBA" id="ARBA00022630"/>
    </source>
</evidence>
<feature type="domain" description="FAD-binding PCMH-type" evidence="4">
    <location>
        <begin position="55"/>
        <end position="240"/>
    </location>
</feature>
<protein>
    <submittedName>
        <fullName evidence="5">Glycolate oxidase subunit glcE</fullName>
    </submittedName>
</protein>
<keyword evidence="2" id="KW-0274">FAD</keyword>
<keyword evidence="1" id="KW-0285">Flavoprotein</keyword>
<evidence type="ECO:0000256" key="2">
    <source>
        <dbReference type="ARBA" id="ARBA00022827"/>
    </source>
</evidence>
<gene>
    <name evidence="5" type="primary">glcE</name>
    <name evidence="5" type="ORF">CARN2_2113</name>
</gene>
<dbReference type="EMBL" id="CABM01000014">
    <property type="protein sequence ID" value="CBH95842.1"/>
    <property type="molecule type" value="Genomic_DNA"/>
</dbReference>
<dbReference type="PROSITE" id="PS51387">
    <property type="entry name" value="FAD_PCMH"/>
    <property type="match status" value="1"/>
</dbReference>
<evidence type="ECO:0000259" key="4">
    <source>
        <dbReference type="PROSITE" id="PS51387"/>
    </source>
</evidence>
<dbReference type="NCBIfam" id="NF008439">
    <property type="entry name" value="PRK11282.1"/>
    <property type="match status" value="1"/>
</dbReference>
<dbReference type="InterPro" id="IPR016166">
    <property type="entry name" value="FAD-bd_PCMH"/>
</dbReference>
<dbReference type="PANTHER" id="PTHR11748">
    <property type="entry name" value="D-LACTATE DEHYDROGENASE"/>
    <property type="match status" value="1"/>
</dbReference>
<feature type="compositionally biased region" description="Polar residues" evidence="3">
    <location>
        <begin position="51"/>
        <end position="66"/>
    </location>
</feature>
<dbReference type="InterPro" id="IPR016164">
    <property type="entry name" value="FAD-linked_Oxase-like_C"/>
</dbReference>
<sequence length="435" mass="45483">MGATGRGTQNLRAAQLSPPPRVGEAGRGSRDAQQPSPPQPSPRRGEGVNPRTRSTISSPEPVNPSDTLATLQEQVRQAAANHTPLAVRGGGSKSWLNPASRQARTGTMLDLHAYAGIVSYEPTELVVTARAGTPLAELEALLATQGQCLPFDPPHFAHTGARATVGGMVAAGLAGPARQGAGAVRDYVLGAVLLSGRAEVLHFGGQVMKNVAGFDVSRLLVGSMGSLGAILEVSLKVLPRAPADATLVFEMSKERAIEQVNIWGGQPLPIAASAWCCGGDGSDHLLHLRLRGAQAAVAAACARLGGQRVDDAAAAALWQGLREQTLPWFATTWAQPGAAGEALWRLAVPPTTPPMRLQGDLLIEWGGAQRWLKTALPAAVMREAAARAGGHATRFRGGDPDTPVFTPPAPPLDRIHREIKRAFDPHGIFPTVMAG</sequence>
<dbReference type="InterPro" id="IPR006094">
    <property type="entry name" value="Oxid_FAD_bind_N"/>
</dbReference>
<comment type="caution">
    <text evidence="5">The sequence shown here is derived from an EMBL/GenBank/DDBJ whole genome shotgun (WGS) entry which is preliminary data.</text>
</comment>
<dbReference type="AlphaFoldDB" id="E6PLP1"/>
<dbReference type="SUPFAM" id="SSF56176">
    <property type="entry name" value="FAD-binding/transporter-associated domain-like"/>
    <property type="match status" value="1"/>
</dbReference>
<feature type="region of interest" description="Disordered" evidence="3">
    <location>
        <begin position="391"/>
        <end position="410"/>
    </location>
</feature>
<evidence type="ECO:0000256" key="3">
    <source>
        <dbReference type="SAM" id="MobiDB-lite"/>
    </source>
</evidence>
<dbReference type="Gene3D" id="3.30.465.10">
    <property type="match status" value="1"/>
</dbReference>
<feature type="compositionally biased region" description="Polar residues" evidence="3">
    <location>
        <begin position="1"/>
        <end position="12"/>
    </location>
</feature>